<keyword evidence="1" id="KW-0472">Membrane</keyword>
<keyword evidence="1" id="KW-1133">Transmembrane helix</keyword>
<accession>A0A2N1NDY4</accession>
<dbReference type="EMBL" id="LLXL01000461">
    <property type="protein sequence ID" value="PKK72091.1"/>
    <property type="molecule type" value="Genomic_DNA"/>
</dbReference>
<dbReference type="AlphaFoldDB" id="A0A2N1NDY4"/>
<dbReference type="Proteomes" id="UP000233469">
    <property type="component" value="Unassembled WGS sequence"/>
</dbReference>
<evidence type="ECO:0000313" key="2">
    <source>
        <dbReference type="EMBL" id="PKK72091.1"/>
    </source>
</evidence>
<evidence type="ECO:0000313" key="3">
    <source>
        <dbReference type="Proteomes" id="UP000233469"/>
    </source>
</evidence>
<name>A0A2N1NDY4_9GLOM</name>
<sequence length="66" mass="7982">MVSINNSYRMDVRVRVHRMRDRRKSSGWWIVMIDIEVYVLVVRTICYWLCSHLLCAQVVATMMPHR</sequence>
<proteinExistence type="predicted"/>
<gene>
    <name evidence="2" type="ORF">RhiirC2_395840</name>
</gene>
<feature type="transmembrane region" description="Helical" evidence="1">
    <location>
        <begin position="28"/>
        <end position="54"/>
    </location>
</feature>
<reference evidence="2 3" key="1">
    <citation type="submission" date="2016-04" db="EMBL/GenBank/DDBJ databases">
        <title>Genome analyses suggest a sexual origin of heterokaryosis in a supposedly ancient asexual fungus.</title>
        <authorList>
            <person name="Ropars J."/>
            <person name="Sedzielewska K."/>
            <person name="Noel J."/>
            <person name="Charron P."/>
            <person name="Farinelli L."/>
            <person name="Marton T."/>
            <person name="Kruger M."/>
            <person name="Pelin A."/>
            <person name="Brachmann A."/>
            <person name="Corradi N."/>
        </authorList>
    </citation>
    <scope>NUCLEOTIDE SEQUENCE [LARGE SCALE GENOMIC DNA]</scope>
    <source>
        <strain evidence="2 3">C2</strain>
    </source>
</reference>
<comment type="caution">
    <text evidence="2">The sequence shown here is derived from an EMBL/GenBank/DDBJ whole genome shotgun (WGS) entry which is preliminary data.</text>
</comment>
<reference evidence="2 3" key="2">
    <citation type="submission" date="2017-10" db="EMBL/GenBank/DDBJ databases">
        <title>Extensive intraspecific genome diversity in a model arbuscular mycorrhizal fungus.</title>
        <authorList>
            <person name="Chen E.C.H."/>
            <person name="Morin E."/>
            <person name="Baudet D."/>
            <person name="Noel J."/>
            <person name="Ndikumana S."/>
            <person name="Charron P."/>
            <person name="St-Onge C."/>
            <person name="Giorgi J."/>
            <person name="Grigoriev I.V."/>
            <person name="Roux C."/>
            <person name="Martin F.M."/>
            <person name="Corradi N."/>
        </authorList>
    </citation>
    <scope>NUCLEOTIDE SEQUENCE [LARGE SCALE GENOMIC DNA]</scope>
    <source>
        <strain evidence="2 3">C2</strain>
    </source>
</reference>
<protein>
    <submittedName>
        <fullName evidence="2">Uncharacterized protein</fullName>
    </submittedName>
</protein>
<keyword evidence="1" id="KW-0812">Transmembrane</keyword>
<evidence type="ECO:0000256" key="1">
    <source>
        <dbReference type="SAM" id="Phobius"/>
    </source>
</evidence>
<organism evidence="2 3">
    <name type="scientific">Rhizophagus irregularis</name>
    <dbReference type="NCBI Taxonomy" id="588596"/>
    <lineage>
        <taxon>Eukaryota</taxon>
        <taxon>Fungi</taxon>
        <taxon>Fungi incertae sedis</taxon>
        <taxon>Mucoromycota</taxon>
        <taxon>Glomeromycotina</taxon>
        <taxon>Glomeromycetes</taxon>
        <taxon>Glomerales</taxon>
        <taxon>Glomeraceae</taxon>
        <taxon>Rhizophagus</taxon>
    </lineage>
</organism>